<dbReference type="Proteomes" id="UP000001866">
    <property type="component" value="Chromosome"/>
</dbReference>
<dbReference type="KEGG" id="seh:SeHA_C1577"/>
<sequence>MGSCAAPSAKGDDKFITTDYLQQCPKCYKLSDIVKLLH</sequence>
<evidence type="ECO:0000313" key="2">
    <source>
        <dbReference type="Proteomes" id="UP000001866"/>
    </source>
</evidence>
<gene>
    <name evidence="1" type="ordered locus">SeHA_C1577</name>
</gene>
<reference evidence="1 2" key="1">
    <citation type="journal article" date="2011" name="J. Bacteriol.">
        <title>Comparative genomics of 28 Salmonella enterica isolates: evidence for CRISPR-mediated adaptive sublineage evolution.</title>
        <authorList>
            <person name="Fricke W.F."/>
            <person name="Mammel M.K."/>
            <person name="McDermott P.F."/>
            <person name="Tartera C."/>
            <person name="White D.G."/>
            <person name="Leclerc J.E."/>
            <person name="Ravel J."/>
            <person name="Cebula T.A."/>
        </authorList>
    </citation>
    <scope>NUCLEOTIDE SEQUENCE [LARGE SCALE GENOMIC DNA]</scope>
    <source>
        <strain evidence="1 2">SL476</strain>
    </source>
</reference>
<proteinExistence type="predicted"/>
<protein>
    <submittedName>
        <fullName evidence="1">Replication initiator protein</fullName>
    </submittedName>
</protein>
<accession>A0A6C6ZQ93</accession>
<evidence type="ECO:0000313" key="1">
    <source>
        <dbReference type="EMBL" id="ACF69320.1"/>
    </source>
</evidence>
<organism evidence="1 2">
    <name type="scientific">Salmonella heidelberg (strain SL476)</name>
    <dbReference type="NCBI Taxonomy" id="454169"/>
    <lineage>
        <taxon>Bacteria</taxon>
        <taxon>Pseudomonadati</taxon>
        <taxon>Pseudomonadota</taxon>
        <taxon>Gammaproteobacteria</taxon>
        <taxon>Enterobacterales</taxon>
        <taxon>Enterobacteriaceae</taxon>
        <taxon>Salmonella</taxon>
    </lineage>
</organism>
<dbReference type="EMBL" id="CP001120">
    <property type="protein sequence ID" value="ACF69320.1"/>
    <property type="molecule type" value="Genomic_DNA"/>
</dbReference>
<name>A0A6C6ZQ93_SALHS</name>
<dbReference type="AlphaFoldDB" id="A0A6C6ZQ93"/>